<reference evidence="2" key="1">
    <citation type="submission" date="2022-11" db="UniProtKB">
        <authorList>
            <consortium name="WormBaseParasite"/>
        </authorList>
    </citation>
    <scope>IDENTIFICATION</scope>
</reference>
<dbReference type="WBParaSite" id="PS1159_v2.g16859.t1">
    <property type="protein sequence ID" value="PS1159_v2.g16859.t1"/>
    <property type="gene ID" value="PS1159_v2.g16859"/>
</dbReference>
<dbReference type="Proteomes" id="UP000887580">
    <property type="component" value="Unplaced"/>
</dbReference>
<protein>
    <submittedName>
        <fullName evidence="2">Uncharacterized protein</fullName>
    </submittedName>
</protein>
<evidence type="ECO:0000313" key="1">
    <source>
        <dbReference type="Proteomes" id="UP000887580"/>
    </source>
</evidence>
<sequence length="662" mass="75807">MQTWLFTSLHVFRYVALHILNEPVNLIFPSDKTFAQIAADIKVHSPIENQTCQDKTNTLKFKLAFDDNDKKYIRGEVKVVIVDQVEYVKMYLYEKCGRTEMSYATGTIEGAELSSENTGRLCFKNCDPFRQHGTNTGINVMELKISPGAFECQVFMILPQYVHVEDEKLPQYTKLPLNSSFDGHDEKFWWKSGNDSMLPDQISFDSSENVVINILNSTKDEPYFFRIGSGQPIPTFKFNLVQNNGFSVSTKITSNIDFKGLPSLVFGGKFVSVKVKTPLAIQSLEICELANEPDVPWDHFVLQISPIGDVLECEKAEIVMLNSDMINGAEVLIDRSKITESINATTESENNSTIASAVTSPKSFVESAEFPWWWIVVGGILYVLNLQVFFKIYFVRFKLIGIIAGIVVFIICIRRRRQQKKKLTPVESIVEDEEVGRITIETKTDVSPEKLSKEMKPKIVGKEKKEKPAKKKVPKEFADAKGNQKPAKLHSIQPSKQQQPPKREPPPPTILPKLLRNLKFRLMYGKDKETKLDEPFDYHENESSTFKPTEIPAKFVQPDLRVFTNFWDCVGEILTTKSVCQVYADNSNDKNTNVYFMVRDLVSNENYLPLRCLSNRMLEDFEPPQKKSPFVDEDGQQRIKIDSYYFLRVFILSYHPLTIEVH</sequence>
<accession>A0AC35FF49</accession>
<evidence type="ECO:0000313" key="2">
    <source>
        <dbReference type="WBParaSite" id="PS1159_v2.g16859.t1"/>
    </source>
</evidence>
<name>A0AC35FF49_9BILA</name>
<organism evidence="1 2">
    <name type="scientific">Panagrolaimus sp. PS1159</name>
    <dbReference type="NCBI Taxonomy" id="55785"/>
    <lineage>
        <taxon>Eukaryota</taxon>
        <taxon>Metazoa</taxon>
        <taxon>Ecdysozoa</taxon>
        <taxon>Nematoda</taxon>
        <taxon>Chromadorea</taxon>
        <taxon>Rhabditida</taxon>
        <taxon>Tylenchina</taxon>
        <taxon>Panagrolaimomorpha</taxon>
        <taxon>Panagrolaimoidea</taxon>
        <taxon>Panagrolaimidae</taxon>
        <taxon>Panagrolaimus</taxon>
    </lineage>
</organism>
<proteinExistence type="predicted"/>